<accession>A0A1X6WX25</accession>
<reference evidence="1 2" key="1">
    <citation type="submission" date="2017-02" db="EMBL/GenBank/DDBJ databases">
        <authorList>
            <person name="Peterson S.W."/>
        </authorList>
    </citation>
    <scope>NUCLEOTIDE SEQUENCE [LARGE SCALE GENOMIC DNA]</scope>
    <source>
        <strain evidence="1 2">CIP104813</strain>
    </source>
</reference>
<sequence length="387" mass="41514">MSLVLDVHALQTIPPSNINRDDTGAPKSAIFGGVPRQRVSSQSWKRAIRRAFEDELGADQVGYRSKYVADLISDRILELTKDSESAWEAEKAAAAVKSLFSAAKISLTEPKAPAKADADADGATPQRMSAGQTGYLLFLSPRQIENAARELIELDGAKPTKKDADRILDSSHSIDIALFGRMVADATDYNVDAACQVAHAIGIHASEPEFDYYTAVDDVVEDREETGAGMIGTMQMMSSTLYRFATVDMVSLQENLGEQGAAVDAALAFVRAFITSLPTGKQNSYAHNTLPELVYVTVRDTRSISLVNAFEQAVQQDDASSRRAEGAARLAGEARSVQEDYGFVPTASFVIGLGGLKESFDGLATPTTLPALDAQLREALSVGQEAS</sequence>
<keyword evidence="2" id="KW-1185">Reference proteome</keyword>
<evidence type="ECO:0000313" key="1">
    <source>
        <dbReference type="EMBL" id="SLM90295.1"/>
    </source>
</evidence>
<dbReference type="AlphaFoldDB" id="A0A1X6WX25"/>
<dbReference type="EMBL" id="FWFG01000047">
    <property type="protein sequence ID" value="SLM90295.1"/>
    <property type="molecule type" value="Genomic_DNA"/>
</dbReference>
<gene>
    <name evidence="1" type="ORF">FM110_04730</name>
</gene>
<dbReference type="Proteomes" id="UP000195981">
    <property type="component" value="Unassembled WGS sequence"/>
</dbReference>
<dbReference type="InterPro" id="IPR010148">
    <property type="entry name" value="CRISPR-assoc_prot_CT1975"/>
</dbReference>
<dbReference type="Pfam" id="PF09344">
    <property type="entry name" value="Cas_CT1975"/>
    <property type="match status" value="1"/>
</dbReference>
<evidence type="ECO:0000313" key="2">
    <source>
        <dbReference type="Proteomes" id="UP000195981"/>
    </source>
</evidence>
<dbReference type="RefSeq" id="WP_087103153.1">
    <property type="nucleotide sequence ID" value="NZ_FWFG01000047.1"/>
</dbReference>
<dbReference type="OrthoDB" id="5291250at2"/>
<protein>
    <submittedName>
        <fullName evidence="1">CRISPR-associated protein, Cse4 family</fullName>
    </submittedName>
</protein>
<dbReference type="NCBIfam" id="TIGR01869">
    <property type="entry name" value="casC_Cse4"/>
    <property type="match status" value="1"/>
</dbReference>
<organism evidence="1 2">
    <name type="scientific">Brachybacterium nesterenkovii</name>
    <dbReference type="NCBI Taxonomy" id="47847"/>
    <lineage>
        <taxon>Bacteria</taxon>
        <taxon>Bacillati</taxon>
        <taxon>Actinomycetota</taxon>
        <taxon>Actinomycetes</taxon>
        <taxon>Micrococcales</taxon>
        <taxon>Dermabacteraceae</taxon>
        <taxon>Brachybacterium</taxon>
    </lineage>
</organism>
<proteinExistence type="predicted"/>
<name>A0A1X6WX25_9MICO</name>